<dbReference type="AlphaFoldDB" id="A0A8J6ACM8"/>
<protein>
    <submittedName>
        <fullName evidence="2">Uncharacterized protein</fullName>
    </submittedName>
</protein>
<feature type="region of interest" description="Disordered" evidence="1">
    <location>
        <begin position="1"/>
        <end position="39"/>
    </location>
</feature>
<dbReference type="Proteomes" id="UP000700334">
    <property type="component" value="Unassembled WGS sequence"/>
</dbReference>
<evidence type="ECO:0000313" key="3">
    <source>
        <dbReference type="Proteomes" id="UP000700334"/>
    </source>
</evidence>
<keyword evidence="3" id="KW-1185">Reference proteome</keyword>
<comment type="caution">
    <text evidence="2">The sequence shown here is derived from an EMBL/GenBank/DDBJ whole genome shotgun (WGS) entry which is preliminary data.</text>
</comment>
<sequence length="340" mass="34998">MSCPVRPRARGQSASDLPAAPLRGAWDQTPQACGQGARSRGLLPHHREAVCHLPRSVCATRCPSRVRVSAVLPLCSAWASLVRLLWTPPARWPCPAQAPSVQRLGLAGPAALDSASPLAVPGPGPTRAWRVWGLRVWSSSLASSGVPALRMYGPLLLSFLEDPPRQPLELAVQCVSSSARSAQEKVSPAPALPGVRLAGAGSVCGPPPAAAGCWEVPPARAGASLAAASLASTQALAWGATPGESDQSAGRSLAGGGLWGKKDPRGARGCLGVQRTLWQAGGGHTPQCDVPKSQAAARLGARVTGVSCVPVEPVHTPTRARVPSQMTEGWVRAAPLGLCK</sequence>
<name>A0A8J6ACM8_GALPY</name>
<dbReference type="EMBL" id="JAGFMF010011629">
    <property type="protein sequence ID" value="KAG8518598.1"/>
    <property type="molecule type" value="Genomic_DNA"/>
</dbReference>
<evidence type="ECO:0000256" key="1">
    <source>
        <dbReference type="SAM" id="MobiDB-lite"/>
    </source>
</evidence>
<accession>A0A8J6ACM8</accession>
<reference evidence="2" key="1">
    <citation type="journal article" date="2021" name="Evol. Appl.">
        <title>The genome of the Pyrenean desman and the effects of bottlenecks and inbreeding on the genomic landscape of an endangered species.</title>
        <authorList>
            <person name="Escoda L."/>
            <person name="Castresana J."/>
        </authorList>
    </citation>
    <scope>NUCLEOTIDE SEQUENCE</scope>
    <source>
        <strain evidence="2">IBE-C5619</strain>
    </source>
</reference>
<proteinExistence type="predicted"/>
<organism evidence="2 3">
    <name type="scientific">Galemys pyrenaicus</name>
    <name type="common">Iberian desman</name>
    <name type="synonym">Pyrenean desman</name>
    <dbReference type="NCBI Taxonomy" id="202257"/>
    <lineage>
        <taxon>Eukaryota</taxon>
        <taxon>Metazoa</taxon>
        <taxon>Chordata</taxon>
        <taxon>Craniata</taxon>
        <taxon>Vertebrata</taxon>
        <taxon>Euteleostomi</taxon>
        <taxon>Mammalia</taxon>
        <taxon>Eutheria</taxon>
        <taxon>Laurasiatheria</taxon>
        <taxon>Eulipotyphla</taxon>
        <taxon>Talpidae</taxon>
        <taxon>Galemys</taxon>
    </lineage>
</organism>
<evidence type="ECO:0000313" key="2">
    <source>
        <dbReference type="EMBL" id="KAG8518598.1"/>
    </source>
</evidence>
<gene>
    <name evidence="2" type="ORF">J0S82_004528</name>
</gene>